<dbReference type="GO" id="GO:0005524">
    <property type="term" value="F:ATP binding"/>
    <property type="evidence" value="ECO:0007669"/>
    <property type="project" value="UniProtKB-KW"/>
</dbReference>
<organism evidence="6 9">
    <name type="scientific">Methylopila capsulata</name>
    <dbReference type="NCBI Taxonomy" id="61654"/>
    <lineage>
        <taxon>Bacteria</taxon>
        <taxon>Pseudomonadati</taxon>
        <taxon>Pseudomonadota</taxon>
        <taxon>Alphaproteobacteria</taxon>
        <taxon>Hyphomicrobiales</taxon>
        <taxon>Methylopilaceae</taxon>
        <taxon>Methylopila</taxon>
    </lineage>
</organism>
<comment type="similarity">
    <text evidence="1 5">Belongs to the heat shock protein 70 family.</text>
</comment>
<dbReference type="EMBL" id="JAFBCY010000003">
    <property type="protein sequence ID" value="MBM7852863.1"/>
    <property type="molecule type" value="Genomic_DNA"/>
</dbReference>
<evidence type="ECO:0000313" key="6">
    <source>
        <dbReference type="EMBL" id="GLK57072.1"/>
    </source>
</evidence>
<evidence type="ECO:0000313" key="9">
    <source>
        <dbReference type="Proteomes" id="UP001143400"/>
    </source>
</evidence>
<dbReference type="PROSITE" id="PS00297">
    <property type="entry name" value="HSP70_1"/>
    <property type="match status" value="1"/>
</dbReference>
<name>A0A9W6MTA8_9HYPH</name>
<evidence type="ECO:0000313" key="8">
    <source>
        <dbReference type="Proteomes" id="UP000758856"/>
    </source>
</evidence>
<keyword evidence="8" id="KW-1185">Reference proteome</keyword>
<dbReference type="PRINTS" id="PR00301">
    <property type="entry name" value="HEATSHOCK70"/>
</dbReference>
<dbReference type="InterPro" id="IPR013126">
    <property type="entry name" value="Hsp_70_fam"/>
</dbReference>
<dbReference type="PANTHER" id="PTHR19375">
    <property type="entry name" value="HEAT SHOCK PROTEIN 70KDA"/>
    <property type="match status" value="1"/>
</dbReference>
<reference evidence="7 8" key="2">
    <citation type="submission" date="2021-01" db="EMBL/GenBank/DDBJ databases">
        <title>Genomic Encyclopedia of Type Strains, Phase IV (KMG-IV): sequencing the most valuable type-strain genomes for metagenomic binning, comparative biology and taxonomic classification.</title>
        <authorList>
            <person name="Goeker M."/>
        </authorList>
    </citation>
    <scope>NUCLEOTIDE SEQUENCE [LARGE SCALE GENOMIC DNA]</scope>
    <source>
        <strain evidence="7 8">DSM 6130</strain>
    </source>
</reference>
<evidence type="ECO:0000256" key="4">
    <source>
        <dbReference type="ARBA" id="ARBA00023186"/>
    </source>
</evidence>
<dbReference type="InterPro" id="IPR029047">
    <property type="entry name" value="HSP70_peptide-bd_sf"/>
</dbReference>
<dbReference type="InterPro" id="IPR043129">
    <property type="entry name" value="ATPase_NBD"/>
</dbReference>
<gene>
    <name evidence="6" type="ORF">GCM10008170_30910</name>
    <name evidence="7" type="ORF">JOD31_003105</name>
</gene>
<dbReference type="Gene3D" id="2.60.34.10">
    <property type="entry name" value="Substrate Binding Domain Of DNAk, Chain A, domain 1"/>
    <property type="match status" value="1"/>
</dbReference>
<dbReference type="AlphaFoldDB" id="A0A9W6MTA8"/>
<evidence type="ECO:0000256" key="1">
    <source>
        <dbReference type="ARBA" id="ARBA00007381"/>
    </source>
</evidence>
<protein>
    <submittedName>
        <fullName evidence="6">Molecular chaperone HscC</fullName>
    </submittedName>
</protein>
<accession>A0A9W6MTA8</accession>
<reference evidence="6" key="1">
    <citation type="journal article" date="2014" name="Int. J. Syst. Evol. Microbiol.">
        <title>Complete genome sequence of Corynebacterium casei LMG S-19264T (=DSM 44701T), isolated from a smear-ripened cheese.</title>
        <authorList>
            <consortium name="US DOE Joint Genome Institute (JGI-PGF)"/>
            <person name="Walter F."/>
            <person name="Albersmeier A."/>
            <person name="Kalinowski J."/>
            <person name="Ruckert C."/>
        </authorList>
    </citation>
    <scope>NUCLEOTIDE SEQUENCE</scope>
    <source>
        <strain evidence="6">VKM B-1606</strain>
    </source>
</reference>
<keyword evidence="2 5" id="KW-0547">Nucleotide-binding</keyword>
<reference evidence="6" key="3">
    <citation type="submission" date="2023-01" db="EMBL/GenBank/DDBJ databases">
        <authorList>
            <person name="Sun Q."/>
            <person name="Evtushenko L."/>
        </authorList>
    </citation>
    <scope>NUCLEOTIDE SEQUENCE</scope>
    <source>
        <strain evidence="6">VKM B-1606</strain>
    </source>
</reference>
<evidence type="ECO:0000256" key="2">
    <source>
        <dbReference type="ARBA" id="ARBA00022741"/>
    </source>
</evidence>
<dbReference type="Gene3D" id="3.30.420.40">
    <property type="match status" value="2"/>
</dbReference>
<dbReference type="InterPro" id="IPR018181">
    <property type="entry name" value="Heat_shock_70_CS"/>
</dbReference>
<dbReference type="SUPFAM" id="SSF53067">
    <property type="entry name" value="Actin-like ATPase domain"/>
    <property type="match status" value="2"/>
</dbReference>
<dbReference type="GO" id="GO:0140662">
    <property type="term" value="F:ATP-dependent protein folding chaperone"/>
    <property type="evidence" value="ECO:0007669"/>
    <property type="project" value="InterPro"/>
</dbReference>
<dbReference type="SUPFAM" id="SSF100920">
    <property type="entry name" value="Heat shock protein 70kD (HSP70), peptide-binding domain"/>
    <property type="match status" value="1"/>
</dbReference>
<evidence type="ECO:0000256" key="3">
    <source>
        <dbReference type="ARBA" id="ARBA00022840"/>
    </source>
</evidence>
<evidence type="ECO:0000313" key="7">
    <source>
        <dbReference type="EMBL" id="MBM7852863.1"/>
    </source>
</evidence>
<dbReference type="Pfam" id="PF00012">
    <property type="entry name" value="HSP70"/>
    <property type="match status" value="2"/>
</dbReference>
<dbReference type="Proteomes" id="UP001143400">
    <property type="component" value="Unassembled WGS sequence"/>
</dbReference>
<dbReference type="PROSITE" id="PS01036">
    <property type="entry name" value="HSP70_3"/>
    <property type="match status" value="1"/>
</dbReference>
<evidence type="ECO:0000256" key="5">
    <source>
        <dbReference type="RuleBase" id="RU003322"/>
    </source>
</evidence>
<keyword evidence="4" id="KW-0143">Chaperone</keyword>
<sequence>MIVGIDLGTTHSLIGAYLDDGPQLFPNASGGLLTPSAVSVDEDGGVLVGEGARDRLLTQPDRSVAHFKRWMGAARETALGNRRFRPEELSSLVLRSLVADAEAATGVRPTEAVISVPAYFSDAQRTATRTAGEMAGLRVDRLINEPTAAALAYGLHERRGEGRFLVFDLGGGTLDVSIVEMFDDVVEVHATAGDNFLGGEDFLDVLVAAALDDLKIAPEAVERAEMASLRRRIERLKTSLSQAAGAASVELVAVGRAHAWSIDEARFALLAEPLMQRLRIPLERTLRDANLGPSDLDEVILVGGATRMPMVVRAVSRLLGRLPLRHVDPDHAIARGAVVASGLKARSGTLKEVILTDVCPYTLGTDVVRQDGSGGYHPGFLLPIITRGSTVPVSREQEVSPVEERQTKVEFNVFQGENPIAEKNVKLGSLLVPIPAAGPNVDRGVLLRFTYDVNGILQVEAKVKATGATHELILRQSAGALSERELRDRLAALAELKVHPREKQENLALMARAERLYEEQLVDRDRLQAMMLAFRGALESQDERRIRHERSAFADALADIERVR</sequence>
<dbReference type="PROSITE" id="PS00329">
    <property type="entry name" value="HSP70_2"/>
    <property type="match status" value="1"/>
</dbReference>
<keyword evidence="3 5" id="KW-0067">ATP-binding</keyword>
<dbReference type="Proteomes" id="UP000758856">
    <property type="component" value="Unassembled WGS sequence"/>
</dbReference>
<dbReference type="RefSeq" id="WP_204951312.1">
    <property type="nucleotide sequence ID" value="NZ_BSFF01000003.1"/>
</dbReference>
<dbReference type="FunFam" id="3.30.420.40:FF:000071">
    <property type="entry name" value="Molecular chaperone DnaK"/>
    <property type="match status" value="1"/>
</dbReference>
<proteinExistence type="inferred from homology"/>
<dbReference type="EMBL" id="BSFF01000003">
    <property type="protein sequence ID" value="GLK57072.1"/>
    <property type="molecule type" value="Genomic_DNA"/>
</dbReference>
<comment type="caution">
    <text evidence="6">The sequence shown here is derived from an EMBL/GenBank/DDBJ whole genome shotgun (WGS) entry which is preliminary data.</text>
</comment>
<dbReference type="Gene3D" id="3.90.640.10">
    <property type="entry name" value="Actin, Chain A, domain 4"/>
    <property type="match status" value="1"/>
</dbReference>